<gene>
    <name evidence="1" type="ORF">PTTG_29091</name>
</gene>
<evidence type="ECO:0000313" key="2">
    <source>
        <dbReference type="EnsemblFungi" id="PTTG_29091-t43_1-p1"/>
    </source>
</evidence>
<reference evidence="2 3" key="3">
    <citation type="journal article" date="2017" name="G3 (Bethesda)">
        <title>Comparative analysis highlights variable genome content of wheat rusts and divergence of the mating loci.</title>
        <authorList>
            <person name="Cuomo C.A."/>
            <person name="Bakkeren G."/>
            <person name="Khalil H.B."/>
            <person name="Panwar V."/>
            <person name="Joly D."/>
            <person name="Linning R."/>
            <person name="Sakthikumar S."/>
            <person name="Song X."/>
            <person name="Adiconis X."/>
            <person name="Fan L."/>
            <person name="Goldberg J.M."/>
            <person name="Levin J.Z."/>
            <person name="Young S."/>
            <person name="Zeng Q."/>
            <person name="Anikster Y."/>
            <person name="Bruce M."/>
            <person name="Wang M."/>
            <person name="Yin C."/>
            <person name="McCallum B."/>
            <person name="Szabo L.J."/>
            <person name="Hulbert S."/>
            <person name="Chen X."/>
            <person name="Fellers J.P."/>
        </authorList>
    </citation>
    <scope>NUCLEOTIDE SEQUENCE</scope>
    <source>
        <strain evidence="2">isolate 1-1 / race 1 (BBBD)</strain>
        <strain evidence="3">Isolate 1-1 / race 1 (BBBD)</strain>
    </source>
</reference>
<dbReference type="EnsemblFungi" id="PTTG_29091-t43_1">
    <property type="protein sequence ID" value="PTTG_29091-t43_1-p1"/>
    <property type="gene ID" value="PTTG_29091"/>
</dbReference>
<proteinExistence type="predicted"/>
<dbReference type="AlphaFoldDB" id="A0A180G708"/>
<dbReference type="VEuPathDB" id="FungiDB:PTTG_29091"/>
<evidence type="ECO:0000313" key="1">
    <source>
        <dbReference type="EMBL" id="OAV88269.1"/>
    </source>
</evidence>
<protein>
    <submittedName>
        <fullName evidence="1 2">Uncharacterized protein</fullName>
    </submittedName>
</protein>
<name>A0A180G708_PUCT1</name>
<reference evidence="1" key="1">
    <citation type="submission" date="2009-11" db="EMBL/GenBank/DDBJ databases">
        <authorList>
            <consortium name="The Broad Institute Genome Sequencing Platform"/>
            <person name="Ward D."/>
            <person name="Feldgarden M."/>
            <person name="Earl A."/>
            <person name="Young S.K."/>
            <person name="Zeng Q."/>
            <person name="Koehrsen M."/>
            <person name="Alvarado L."/>
            <person name="Berlin A."/>
            <person name="Bochicchio J."/>
            <person name="Borenstein D."/>
            <person name="Chapman S.B."/>
            <person name="Chen Z."/>
            <person name="Engels R."/>
            <person name="Freedman E."/>
            <person name="Gellesch M."/>
            <person name="Goldberg J."/>
            <person name="Griggs A."/>
            <person name="Gujja S."/>
            <person name="Heilman E."/>
            <person name="Heiman D."/>
            <person name="Hepburn T."/>
            <person name="Howarth C."/>
            <person name="Jen D."/>
            <person name="Larson L."/>
            <person name="Lewis B."/>
            <person name="Mehta T."/>
            <person name="Park D."/>
            <person name="Pearson M."/>
            <person name="Roberts A."/>
            <person name="Saif S."/>
            <person name="Shea T."/>
            <person name="Shenoy N."/>
            <person name="Sisk P."/>
            <person name="Stolte C."/>
            <person name="Sykes S."/>
            <person name="Thomson T."/>
            <person name="Walk T."/>
            <person name="White J."/>
            <person name="Yandava C."/>
            <person name="Izard J."/>
            <person name="Baranova O.V."/>
            <person name="Blanton J.M."/>
            <person name="Tanner A.C."/>
            <person name="Dewhirst F.E."/>
            <person name="Haas B."/>
            <person name="Nusbaum C."/>
            <person name="Birren B."/>
        </authorList>
    </citation>
    <scope>NUCLEOTIDE SEQUENCE [LARGE SCALE GENOMIC DNA]</scope>
    <source>
        <strain evidence="1">1-1 BBBD Race 1</strain>
    </source>
</reference>
<reference evidence="1" key="2">
    <citation type="submission" date="2016-05" db="EMBL/GenBank/DDBJ databases">
        <title>Comparative analysis highlights variable genome content of wheat rusts and divergence of the mating loci.</title>
        <authorList>
            <person name="Cuomo C.A."/>
            <person name="Bakkeren G."/>
            <person name="Szabo L."/>
            <person name="Khalil H."/>
            <person name="Joly D."/>
            <person name="Goldberg J."/>
            <person name="Young S."/>
            <person name="Zeng Q."/>
            <person name="Fellers J."/>
        </authorList>
    </citation>
    <scope>NUCLEOTIDE SEQUENCE [LARGE SCALE GENOMIC DNA]</scope>
    <source>
        <strain evidence="1">1-1 BBBD Race 1</strain>
    </source>
</reference>
<evidence type="ECO:0000313" key="3">
    <source>
        <dbReference type="Proteomes" id="UP000005240"/>
    </source>
</evidence>
<accession>A0A180G708</accession>
<dbReference type="Proteomes" id="UP000005240">
    <property type="component" value="Unassembled WGS sequence"/>
</dbReference>
<sequence>MSHFHPYNRSYLQVSAPLSEIYLPSENEHLMASRPNFHQPDSHIYPSNFHMPPALGLLQLPNDVVPLPPPAQVGLPHIPSCSILPVAPHIFTCDISFVVYCSRKNKQNQPVWNSIQSPKEGHWITIDTRTITYDLFHQLVAAKCAKNYAKLPSLLHKGTTAIPPYIHWSGYIICNKQWPKGRPKPISTRSDFAAWIDVITKARTPATKGGVSIKMADPAVEIALAANNDLLVESVRRSEAWEAAMAAQQSQGSLLGLHPLDLMDDDSDGDSCNEDFKARTIIKVDLFNKYKQNTGVVSSHPIYPDPTDVNRYIILTPGNVALWAKAIHLKEPGVSLLSPPATLKYYNRKTKKSLPLDASPGAPGPQLGSSDLVASLVEACRATIRSNATNLNLVQSPPSLDAGSLEGDPPLLIEYLKFAGVLPTEKTLAILAGKDIDSYQMFADGYMSNEDLKGLGLTKGTLAKLRNNVGPY</sequence>
<keyword evidence="3" id="KW-1185">Reference proteome</keyword>
<dbReference type="OrthoDB" id="2507571at2759"/>
<reference evidence="2" key="4">
    <citation type="submission" date="2025-05" db="UniProtKB">
        <authorList>
            <consortium name="EnsemblFungi"/>
        </authorList>
    </citation>
    <scope>IDENTIFICATION</scope>
    <source>
        <strain evidence="2">isolate 1-1 / race 1 (BBBD)</strain>
    </source>
</reference>
<dbReference type="EMBL" id="ADAS02000192">
    <property type="protein sequence ID" value="OAV88269.1"/>
    <property type="molecule type" value="Genomic_DNA"/>
</dbReference>
<organism evidence="1">
    <name type="scientific">Puccinia triticina (isolate 1-1 / race 1 (BBBD))</name>
    <name type="common">Brown leaf rust fungus</name>
    <dbReference type="NCBI Taxonomy" id="630390"/>
    <lineage>
        <taxon>Eukaryota</taxon>
        <taxon>Fungi</taxon>
        <taxon>Dikarya</taxon>
        <taxon>Basidiomycota</taxon>
        <taxon>Pucciniomycotina</taxon>
        <taxon>Pucciniomycetes</taxon>
        <taxon>Pucciniales</taxon>
        <taxon>Pucciniaceae</taxon>
        <taxon>Puccinia</taxon>
    </lineage>
</organism>